<dbReference type="AlphaFoldDB" id="A0A5J4TWQ4"/>
<accession>A0A5J4TWQ4</accession>
<protein>
    <submittedName>
        <fullName evidence="1">Uncharacterized protein</fullName>
    </submittedName>
</protein>
<gene>
    <name evidence="1" type="ORF">EZS28_041567</name>
</gene>
<sequence length="227" mass="26451">MQQEQEFYETAKAIISFTDSYTQNKQGKRNEQSDSESTDSLIEIAAYLKYFIDKIGYNNAYKQVIQFPKLLQSLSALSRFKFGTHLKEEEKQLRLKVRSCSRGCLYYIQVFGDEQDQSELVNNGYGRVISISYCTAGGMEEEHDVEIKYGLYYISRFLRELLEGIYFRQPSFQPLPLLVPVPLEQIEEEGANEEIDAQMSNNRYNGVIMIYADRARAVTLNHFIHRR</sequence>
<proteinExistence type="predicted"/>
<evidence type="ECO:0000313" key="1">
    <source>
        <dbReference type="EMBL" id="KAA6362906.1"/>
    </source>
</evidence>
<name>A0A5J4TWQ4_9EUKA</name>
<comment type="caution">
    <text evidence="1">The sequence shown here is derived from an EMBL/GenBank/DDBJ whole genome shotgun (WGS) entry which is preliminary data.</text>
</comment>
<dbReference type="EMBL" id="SNRW01023571">
    <property type="protein sequence ID" value="KAA6362906.1"/>
    <property type="molecule type" value="Genomic_DNA"/>
</dbReference>
<organism evidence="1 2">
    <name type="scientific">Streblomastix strix</name>
    <dbReference type="NCBI Taxonomy" id="222440"/>
    <lineage>
        <taxon>Eukaryota</taxon>
        <taxon>Metamonada</taxon>
        <taxon>Preaxostyla</taxon>
        <taxon>Oxymonadida</taxon>
        <taxon>Streblomastigidae</taxon>
        <taxon>Streblomastix</taxon>
    </lineage>
</organism>
<evidence type="ECO:0000313" key="2">
    <source>
        <dbReference type="Proteomes" id="UP000324800"/>
    </source>
</evidence>
<reference evidence="1 2" key="1">
    <citation type="submission" date="2019-03" db="EMBL/GenBank/DDBJ databases">
        <title>Single cell metagenomics reveals metabolic interactions within the superorganism composed of flagellate Streblomastix strix and complex community of Bacteroidetes bacteria on its surface.</title>
        <authorList>
            <person name="Treitli S.C."/>
            <person name="Kolisko M."/>
            <person name="Husnik F."/>
            <person name="Keeling P."/>
            <person name="Hampl V."/>
        </authorList>
    </citation>
    <scope>NUCLEOTIDE SEQUENCE [LARGE SCALE GENOMIC DNA]</scope>
    <source>
        <strain evidence="1">ST1C</strain>
    </source>
</reference>
<dbReference type="Proteomes" id="UP000324800">
    <property type="component" value="Unassembled WGS sequence"/>
</dbReference>